<proteinExistence type="inferred from homology"/>
<evidence type="ECO:0000256" key="3">
    <source>
        <dbReference type="ARBA" id="ARBA00009759"/>
    </source>
</evidence>
<dbReference type="InterPro" id="IPR020583">
    <property type="entry name" value="Inositol_monoP_metal-BS"/>
</dbReference>
<evidence type="ECO:0000256" key="11">
    <source>
        <dbReference type="PIRSR" id="PIRSR600760-2"/>
    </source>
</evidence>
<dbReference type="InterPro" id="IPR000760">
    <property type="entry name" value="Inositol_monophosphatase-like"/>
</dbReference>
<dbReference type="PANTHER" id="PTHR20854:SF4">
    <property type="entry name" value="INOSITOL-1-MONOPHOSPHATASE-RELATED"/>
    <property type="match status" value="1"/>
</dbReference>
<evidence type="ECO:0000256" key="6">
    <source>
        <dbReference type="ARBA" id="ARBA00022801"/>
    </source>
</evidence>
<evidence type="ECO:0000256" key="7">
    <source>
        <dbReference type="ARBA" id="ARBA00022814"/>
    </source>
</evidence>
<comment type="catalytic activity">
    <reaction evidence="1">
        <text>a myo-inositol phosphate + H2O = myo-inositol + phosphate</text>
        <dbReference type="Rhea" id="RHEA:24056"/>
        <dbReference type="ChEBI" id="CHEBI:15377"/>
        <dbReference type="ChEBI" id="CHEBI:17268"/>
        <dbReference type="ChEBI" id="CHEBI:43474"/>
        <dbReference type="ChEBI" id="CHEBI:84139"/>
        <dbReference type="EC" id="3.1.3.25"/>
    </reaction>
</comment>
<dbReference type="EMBL" id="UHIC01000001">
    <property type="protein sequence ID" value="SUO95021.1"/>
    <property type="molecule type" value="Genomic_DNA"/>
</dbReference>
<dbReference type="GO" id="GO:0046854">
    <property type="term" value="P:phosphatidylinositol phosphate biosynthetic process"/>
    <property type="evidence" value="ECO:0007669"/>
    <property type="project" value="InterPro"/>
</dbReference>
<dbReference type="SUPFAM" id="SSF56655">
    <property type="entry name" value="Carbohydrate phosphatase"/>
    <property type="match status" value="1"/>
</dbReference>
<dbReference type="GO" id="GO:0006020">
    <property type="term" value="P:inositol metabolic process"/>
    <property type="evidence" value="ECO:0007669"/>
    <property type="project" value="TreeGrafter"/>
</dbReference>
<feature type="binding site" evidence="11">
    <location>
        <position position="93"/>
    </location>
    <ligand>
        <name>Mg(2+)</name>
        <dbReference type="ChEBI" id="CHEBI:18420"/>
        <label>2</label>
    </ligand>
</feature>
<dbReference type="PROSITE" id="PS00629">
    <property type="entry name" value="IMP_1"/>
    <property type="match status" value="1"/>
</dbReference>
<feature type="binding site" evidence="11">
    <location>
        <position position="94"/>
    </location>
    <ligand>
        <name>Mg(2+)</name>
        <dbReference type="ChEBI" id="CHEBI:18420"/>
        <label>1</label>
        <note>catalytic</note>
    </ligand>
</feature>
<evidence type="ECO:0000313" key="13">
    <source>
        <dbReference type="Proteomes" id="UP000254601"/>
    </source>
</evidence>
<dbReference type="EC" id="3.1.3.25" evidence="4"/>
<dbReference type="Gene3D" id="3.30.540.10">
    <property type="entry name" value="Fructose-1,6-Bisphosphatase, subunit A, domain 1"/>
    <property type="match status" value="1"/>
</dbReference>
<keyword evidence="7" id="KW-0804">Transcription</keyword>
<dbReference type="GO" id="GO:0007165">
    <property type="term" value="P:signal transduction"/>
    <property type="evidence" value="ECO:0007669"/>
    <property type="project" value="TreeGrafter"/>
</dbReference>
<feature type="binding site" evidence="11">
    <location>
        <position position="91"/>
    </location>
    <ligand>
        <name>Mg(2+)</name>
        <dbReference type="ChEBI" id="CHEBI:18420"/>
        <label>1</label>
        <note>catalytic</note>
    </ligand>
</feature>
<dbReference type="GO" id="GO:0008934">
    <property type="term" value="F:inositol monophosphate 1-phosphatase activity"/>
    <property type="evidence" value="ECO:0007669"/>
    <property type="project" value="TreeGrafter"/>
</dbReference>
<evidence type="ECO:0000256" key="8">
    <source>
        <dbReference type="ARBA" id="ARBA00022842"/>
    </source>
</evidence>
<comment type="cofactor">
    <cofactor evidence="2 11">
        <name>Mg(2+)</name>
        <dbReference type="ChEBI" id="CHEBI:18420"/>
    </cofactor>
</comment>
<keyword evidence="7" id="KW-0805">Transcription regulation</keyword>
<keyword evidence="8 11" id="KW-0460">Magnesium</keyword>
<feature type="binding site" evidence="11">
    <location>
        <position position="69"/>
    </location>
    <ligand>
        <name>Mg(2+)</name>
        <dbReference type="ChEBI" id="CHEBI:18420"/>
        <label>1</label>
        <note>catalytic</note>
    </ligand>
</feature>
<dbReference type="CDD" id="cd01637">
    <property type="entry name" value="IMPase_like"/>
    <property type="match status" value="1"/>
</dbReference>
<dbReference type="RefSeq" id="WP_072576722.1">
    <property type="nucleotide sequence ID" value="NZ_LWHB01000093.1"/>
</dbReference>
<evidence type="ECO:0000256" key="5">
    <source>
        <dbReference type="ARBA" id="ARBA00022723"/>
    </source>
</evidence>
<dbReference type="Proteomes" id="UP000254601">
    <property type="component" value="Unassembled WGS sequence"/>
</dbReference>
<keyword evidence="7" id="KW-0889">Transcription antitermination</keyword>
<feature type="binding site" evidence="11">
    <location>
        <position position="214"/>
    </location>
    <ligand>
        <name>Mg(2+)</name>
        <dbReference type="ChEBI" id="CHEBI:18420"/>
        <label>1</label>
        <note>catalytic</note>
    </ligand>
</feature>
<dbReference type="AlphaFoldDB" id="A0A380MTH7"/>
<name>A0A380MTH7_9GAMM</name>
<evidence type="ECO:0000256" key="9">
    <source>
        <dbReference type="ARBA" id="ARBA00023884"/>
    </source>
</evidence>
<keyword evidence="5 11" id="KW-0479">Metal-binding</keyword>
<keyword evidence="6 12" id="KW-0378">Hydrolase</keyword>
<evidence type="ECO:0000256" key="2">
    <source>
        <dbReference type="ARBA" id="ARBA00001946"/>
    </source>
</evidence>
<evidence type="ECO:0000313" key="12">
    <source>
        <dbReference type="EMBL" id="SUO95021.1"/>
    </source>
</evidence>
<evidence type="ECO:0000256" key="4">
    <source>
        <dbReference type="ARBA" id="ARBA00013106"/>
    </source>
</evidence>
<sequence length="268" mass="29358">MNSWFPAYLQALSWVKEAGEHIRGEMRKPLSVQTKSSRRDLVTQLDVATEKFLTARLREHYPTHCICGEESQSAGESEKLSDLSGAVWFIDPIDGTMNFVKQHRDFGIMLALYVDGQPQIGIVYDVMRDELYSALSGQGAYLNQQRLPLLPQVSLQDSLIIIEGGAIRAGDKLTLAALAQCLSARMVGASAIVTGMLAQASVGAFITRQQMPWDAAAPMAILTEIGAKFSQPDGSAVTLLKGEPYLMALPGIHEELLSLYHYLSEKAD</sequence>
<dbReference type="PROSITE" id="PS00630">
    <property type="entry name" value="IMP_2"/>
    <property type="match status" value="1"/>
</dbReference>
<organism evidence="12 13">
    <name type="scientific">Suttonella ornithocola</name>
    <dbReference type="NCBI Taxonomy" id="279832"/>
    <lineage>
        <taxon>Bacteria</taxon>
        <taxon>Pseudomonadati</taxon>
        <taxon>Pseudomonadota</taxon>
        <taxon>Gammaproteobacteria</taxon>
        <taxon>Cardiobacteriales</taxon>
        <taxon>Cardiobacteriaceae</taxon>
        <taxon>Suttonella</taxon>
    </lineage>
</organism>
<dbReference type="GO" id="GO:0046872">
    <property type="term" value="F:metal ion binding"/>
    <property type="evidence" value="ECO:0007669"/>
    <property type="project" value="UniProtKB-KW"/>
</dbReference>
<dbReference type="FunFam" id="3.30.540.10:FF:000003">
    <property type="entry name" value="Inositol-1-monophosphatase"/>
    <property type="match status" value="1"/>
</dbReference>
<evidence type="ECO:0000256" key="10">
    <source>
        <dbReference type="ARBA" id="ARBA00030730"/>
    </source>
</evidence>
<dbReference type="GO" id="GO:0031564">
    <property type="term" value="P:transcription antitermination"/>
    <property type="evidence" value="ECO:0007669"/>
    <property type="project" value="UniProtKB-KW"/>
</dbReference>
<dbReference type="OrthoDB" id="9785695at2"/>
<protein>
    <recommendedName>
        <fullName evidence="9">Nus factor SuhB</fullName>
        <ecNumber evidence="4">3.1.3.25</ecNumber>
    </recommendedName>
    <alternativeName>
        <fullName evidence="10">Inositol-1-monophosphatase</fullName>
    </alternativeName>
</protein>
<reference evidence="12 13" key="1">
    <citation type="submission" date="2018-06" db="EMBL/GenBank/DDBJ databases">
        <authorList>
            <consortium name="Pathogen Informatics"/>
            <person name="Doyle S."/>
        </authorList>
    </citation>
    <scope>NUCLEOTIDE SEQUENCE [LARGE SCALE GENOMIC DNA]</scope>
    <source>
        <strain evidence="12 13">NCTC13337</strain>
    </source>
</reference>
<dbReference type="Gene3D" id="3.40.190.80">
    <property type="match status" value="1"/>
</dbReference>
<dbReference type="InterPro" id="IPR020550">
    <property type="entry name" value="Inositol_monophosphatase_CS"/>
</dbReference>
<evidence type="ECO:0000256" key="1">
    <source>
        <dbReference type="ARBA" id="ARBA00001033"/>
    </source>
</evidence>
<dbReference type="PANTHER" id="PTHR20854">
    <property type="entry name" value="INOSITOL MONOPHOSPHATASE"/>
    <property type="match status" value="1"/>
</dbReference>
<gene>
    <name evidence="12" type="primary">suhB_1</name>
    <name evidence="12" type="ORF">NCTC13337_01047</name>
</gene>
<accession>A0A380MTH7</accession>
<keyword evidence="13" id="KW-1185">Reference proteome</keyword>
<dbReference type="Pfam" id="PF00459">
    <property type="entry name" value="Inositol_P"/>
    <property type="match status" value="1"/>
</dbReference>
<comment type="similarity">
    <text evidence="3">Belongs to the inositol monophosphatase superfamily.</text>
</comment>
<dbReference type="PRINTS" id="PR00377">
    <property type="entry name" value="IMPHPHTASES"/>
</dbReference>